<proteinExistence type="predicted"/>
<name>A0ABQ2NI98_9FLAO</name>
<dbReference type="EMBL" id="BMLV01000002">
    <property type="protein sequence ID" value="GGP03180.1"/>
    <property type="molecule type" value="Genomic_DNA"/>
</dbReference>
<feature type="domain" description="Aminoglycoside phosphotransferase" evidence="1">
    <location>
        <begin position="54"/>
        <end position="251"/>
    </location>
</feature>
<sequence length="337" mass="39766">MTRLETSQLFLEEFLGKKSEDFVALPASGSARMNFIGSSSSEKFVITYNENLLENEAFFYFSEVFSELKLNTPKILKINENRNLYIQEFLGDQTLSELIAKEGESDRTKNLVKLTLEKLFHLQNVTQNKIDFSRTFEYEKYDELPIIHDLYYFKNFLVDVLEIQYHKSSLLKEFKQIAHKIENLQPLRLMIRDFQSRNILVKENEVFFIDYQSAMKGPAMYDVVSFLYQAKANFSEKLKIEMLEFYFSFYSNEEKEALKEALKYCKLIRFIQVLGAYGFRGLIQRKPHFIASLDQGIQNLVEFAKQEKEINLYPELKNLILKLNSEESKNKIQKMSN</sequence>
<dbReference type="RefSeq" id="WP_188617492.1">
    <property type="nucleotide sequence ID" value="NZ_BMLV01000002.1"/>
</dbReference>
<organism evidence="2 3">
    <name type="scientific">Cloacibacterium rupense</name>
    <dbReference type="NCBI Taxonomy" id="517423"/>
    <lineage>
        <taxon>Bacteria</taxon>
        <taxon>Pseudomonadati</taxon>
        <taxon>Bacteroidota</taxon>
        <taxon>Flavobacteriia</taxon>
        <taxon>Flavobacteriales</taxon>
        <taxon>Weeksellaceae</taxon>
    </lineage>
</organism>
<dbReference type="SUPFAM" id="SSF56112">
    <property type="entry name" value="Protein kinase-like (PK-like)"/>
    <property type="match status" value="1"/>
</dbReference>
<evidence type="ECO:0000313" key="2">
    <source>
        <dbReference type="EMBL" id="GGP03180.1"/>
    </source>
</evidence>
<accession>A0ABQ2NI98</accession>
<comment type="caution">
    <text evidence="2">The sequence shown here is derived from an EMBL/GenBank/DDBJ whole genome shotgun (WGS) entry which is preliminary data.</text>
</comment>
<keyword evidence="3" id="KW-1185">Reference proteome</keyword>
<dbReference type="InterPro" id="IPR011009">
    <property type="entry name" value="Kinase-like_dom_sf"/>
</dbReference>
<evidence type="ECO:0000259" key="1">
    <source>
        <dbReference type="Pfam" id="PF01636"/>
    </source>
</evidence>
<reference evidence="3" key="1">
    <citation type="journal article" date="2019" name="Int. J. Syst. Evol. Microbiol.">
        <title>The Global Catalogue of Microorganisms (GCM) 10K type strain sequencing project: providing services to taxonomists for standard genome sequencing and annotation.</title>
        <authorList>
            <consortium name="The Broad Institute Genomics Platform"/>
            <consortium name="The Broad Institute Genome Sequencing Center for Infectious Disease"/>
            <person name="Wu L."/>
            <person name="Ma J."/>
        </authorList>
    </citation>
    <scope>NUCLEOTIDE SEQUENCE [LARGE SCALE GENOMIC DNA]</scope>
    <source>
        <strain evidence="3">CGMCC 1.7656</strain>
    </source>
</reference>
<dbReference type="InterPro" id="IPR002575">
    <property type="entry name" value="Aminoglycoside_PTrfase"/>
</dbReference>
<dbReference type="Pfam" id="PF01636">
    <property type="entry name" value="APH"/>
    <property type="match status" value="1"/>
</dbReference>
<evidence type="ECO:0000313" key="3">
    <source>
        <dbReference type="Proteomes" id="UP000620064"/>
    </source>
</evidence>
<gene>
    <name evidence="2" type="ORF">GCM10010992_10550</name>
</gene>
<protein>
    <recommendedName>
        <fullName evidence="1">Aminoglycoside phosphotransferase domain-containing protein</fullName>
    </recommendedName>
</protein>
<dbReference type="Gene3D" id="3.90.1200.10">
    <property type="match status" value="1"/>
</dbReference>
<dbReference type="Proteomes" id="UP000620064">
    <property type="component" value="Unassembled WGS sequence"/>
</dbReference>